<feature type="region of interest" description="Disordered" evidence="6">
    <location>
        <begin position="662"/>
        <end position="686"/>
    </location>
</feature>
<feature type="region of interest" description="Disordered" evidence="6">
    <location>
        <begin position="154"/>
        <end position="188"/>
    </location>
</feature>
<dbReference type="InterPro" id="IPR036864">
    <property type="entry name" value="Zn2-C6_fun-type_DNA-bd_sf"/>
</dbReference>
<dbReference type="PROSITE" id="PS00463">
    <property type="entry name" value="ZN2_CY6_FUNGAL_1"/>
    <property type="match status" value="1"/>
</dbReference>
<dbReference type="PROSITE" id="PS50048">
    <property type="entry name" value="ZN2_CY6_FUNGAL_2"/>
    <property type="match status" value="1"/>
</dbReference>
<keyword evidence="3" id="KW-0805">Transcription regulation</keyword>
<feature type="region of interest" description="Disordered" evidence="6">
    <location>
        <begin position="1"/>
        <end position="36"/>
    </location>
</feature>
<dbReference type="Proteomes" id="UP001408356">
    <property type="component" value="Unassembled WGS sequence"/>
</dbReference>
<sequence length="871" mass="97216">MKRAKSQNSSDAGADPSTAASPSPSSTNITSTKRRRNNPEECCVTCKLRKASLVSLPAFDGKSGDDPCDNCCRLKLKCSFVHTVVGLQPFDKVARITPNGTVTEAGTLRKRAQRACQQCHAHKTKCSGDLPRCARCQLNDLPCEYTPSKRKFANLPRQSSAATTPTPQAVTTSEEDSAPESRNDTQTPTALDSALVLSPSCQDHLLKREVILKHADVYFEQLFHMPCMGFLHAPTIYRLIEEDKLPPALAAGICSITADFVSPGPAGCALALRCNEQVEFFILRNSAFMSRDYLVYHLLATLYNWMSGPLSKVWMLTATASRLIKCLQLNYEPDLRPTQETYPEREIQRRSVWQIYIIDHFLSGGHDEHLLLPSSSIHIRLPCSDQVFRDGLPSAMETLDKNPSIPSNVGDYSLDACHVRLLTIRSQVLRATKRFTDSSQGQMLDPMRPEQFMEHVNQYQTALYRFSDTLPEHLKLSVLNVDAHVHRPDRPSFTMLHTWYCQTHIELYSFSLHALKRSTTQDSVPWEFFLRSHQDFLLRSQQQAVSYAICLAQTWDYSHQHIANTPSTSLKSGLVTVDWMIGACAVDVMEVLLAARRYRLYENLRGNTSAQMCFSKTIDDDLLAHLISNVMKIVGDLAAYLPRVEHYRNVIKDKLKEFEDDFNGDSHQGSVKGEEQGVTPSPTNLPGMDNVIPQTGYREDVSPKNLTDSACISNRYLQKKSTSSYEKSMSLNGVSHIGDLPVIPYCLRQAQDSSSEGPFAPPTAGDFPPPRIVDSPTHQTFDASMAPNLGPVFDTTFRSALPVDSSLHGPIAYGHCTIPPDSPQVGMPTQMPPYHTDTSAFISPVSSYAFHNEQPQATWIQHGQRMPHAYS</sequence>
<dbReference type="Gene3D" id="4.10.240.10">
    <property type="entry name" value="Zn(2)-C6 fungal-type DNA-binding domain"/>
    <property type="match status" value="1"/>
</dbReference>
<keyword evidence="9" id="KW-1185">Reference proteome</keyword>
<dbReference type="SMART" id="SM00906">
    <property type="entry name" value="Fungal_trans"/>
    <property type="match status" value="1"/>
</dbReference>
<protein>
    <recommendedName>
        <fullName evidence="7">Zn(2)-C6 fungal-type domain-containing protein</fullName>
    </recommendedName>
</protein>
<organism evidence="8 9">
    <name type="scientific">Seiridium unicorne</name>
    <dbReference type="NCBI Taxonomy" id="138068"/>
    <lineage>
        <taxon>Eukaryota</taxon>
        <taxon>Fungi</taxon>
        <taxon>Dikarya</taxon>
        <taxon>Ascomycota</taxon>
        <taxon>Pezizomycotina</taxon>
        <taxon>Sordariomycetes</taxon>
        <taxon>Xylariomycetidae</taxon>
        <taxon>Amphisphaeriales</taxon>
        <taxon>Sporocadaceae</taxon>
        <taxon>Seiridium</taxon>
    </lineage>
</organism>
<keyword evidence="2" id="KW-0479">Metal-binding</keyword>
<feature type="domain" description="Zn(2)-C6 fungal-type" evidence="7">
    <location>
        <begin position="115"/>
        <end position="145"/>
    </location>
</feature>
<dbReference type="PANTHER" id="PTHR47338">
    <property type="entry name" value="ZN(II)2CYS6 TRANSCRIPTION FACTOR (EUROFUNG)-RELATED"/>
    <property type="match status" value="1"/>
</dbReference>
<evidence type="ECO:0000313" key="8">
    <source>
        <dbReference type="EMBL" id="KAK9418781.1"/>
    </source>
</evidence>
<dbReference type="Pfam" id="PF00172">
    <property type="entry name" value="Zn_clus"/>
    <property type="match status" value="1"/>
</dbReference>
<comment type="caution">
    <text evidence="8">The sequence shown here is derived from an EMBL/GenBank/DDBJ whole genome shotgun (WGS) entry which is preliminary data.</text>
</comment>
<dbReference type="CDD" id="cd12148">
    <property type="entry name" value="fungal_TF_MHR"/>
    <property type="match status" value="1"/>
</dbReference>
<feature type="compositionally biased region" description="Low complexity" evidence="6">
    <location>
        <begin position="158"/>
        <end position="172"/>
    </location>
</feature>
<dbReference type="EMBL" id="JARVKF010000353">
    <property type="protein sequence ID" value="KAK9418781.1"/>
    <property type="molecule type" value="Genomic_DNA"/>
</dbReference>
<dbReference type="SMART" id="SM00066">
    <property type="entry name" value="GAL4"/>
    <property type="match status" value="1"/>
</dbReference>
<dbReference type="PANTHER" id="PTHR47338:SF7">
    <property type="entry name" value="ZN(II)2CYS6 TRANSCRIPTION FACTOR (EUROFUNG)"/>
    <property type="match status" value="1"/>
</dbReference>
<evidence type="ECO:0000256" key="2">
    <source>
        <dbReference type="ARBA" id="ARBA00022723"/>
    </source>
</evidence>
<keyword evidence="5" id="KW-0539">Nucleus</keyword>
<keyword evidence="4" id="KW-0804">Transcription</keyword>
<evidence type="ECO:0000256" key="6">
    <source>
        <dbReference type="SAM" id="MobiDB-lite"/>
    </source>
</evidence>
<evidence type="ECO:0000256" key="4">
    <source>
        <dbReference type="ARBA" id="ARBA00023163"/>
    </source>
</evidence>
<evidence type="ECO:0000256" key="1">
    <source>
        <dbReference type="ARBA" id="ARBA00004123"/>
    </source>
</evidence>
<evidence type="ECO:0000256" key="5">
    <source>
        <dbReference type="ARBA" id="ARBA00023242"/>
    </source>
</evidence>
<proteinExistence type="predicted"/>
<dbReference type="InterPro" id="IPR001138">
    <property type="entry name" value="Zn2Cys6_DnaBD"/>
</dbReference>
<dbReference type="SUPFAM" id="SSF57701">
    <property type="entry name" value="Zn2/Cys6 DNA-binding domain"/>
    <property type="match status" value="1"/>
</dbReference>
<feature type="compositionally biased region" description="Low complexity" evidence="6">
    <location>
        <begin position="9"/>
        <end position="31"/>
    </location>
</feature>
<accession>A0ABR2UWY0</accession>
<dbReference type="CDD" id="cd00067">
    <property type="entry name" value="GAL4"/>
    <property type="match status" value="1"/>
</dbReference>
<gene>
    <name evidence="8" type="ORF">SUNI508_07801</name>
</gene>
<dbReference type="InterPro" id="IPR007219">
    <property type="entry name" value="XnlR_reg_dom"/>
</dbReference>
<reference evidence="8 9" key="1">
    <citation type="journal article" date="2024" name="J. Plant Pathol.">
        <title>Sequence and assembly of the genome of Seiridium unicorne, isolate CBS 538.82, causal agent of cypress canker disease.</title>
        <authorList>
            <person name="Scali E."/>
            <person name="Rocca G.D."/>
            <person name="Danti R."/>
            <person name="Garbelotto M."/>
            <person name="Barberini S."/>
            <person name="Baroncelli R."/>
            <person name="Emiliani G."/>
        </authorList>
    </citation>
    <scope>NUCLEOTIDE SEQUENCE [LARGE SCALE GENOMIC DNA]</scope>
    <source>
        <strain evidence="8 9">BM-138-508</strain>
    </source>
</reference>
<evidence type="ECO:0000259" key="7">
    <source>
        <dbReference type="PROSITE" id="PS50048"/>
    </source>
</evidence>
<feature type="region of interest" description="Disordered" evidence="6">
    <location>
        <begin position="751"/>
        <end position="770"/>
    </location>
</feature>
<name>A0ABR2UWY0_9PEZI</name>
<dbReference type="Pfam" id="PF04082">
    <property type="entry name" value="Fungal_trans"/>
    <property type="match status" value="1"/>
</dbReference>
<comment type="subcellular location">
    <subcellularLocation>
        <location evidence="1">Nucleus</location>
    </subcellularLocation>
</comment>
<dbReference type="InterPro" id="IPR050815">
    <property type="entry name" value="TF_fung"/>
</dbReference>
<evidence type="ECO:0000313" key="9">
    <source>
        <dbReference type="Proteomes" id="UP001408356"/>
    </source>
</evidence>
<evidence type="ECO:0000256" key="3">
    <source>
        <dbReference type="ARBA" id="ARBA00023015"/>
    </source>
</evidence>